<feature type="chain" id="PRO_5047399322" evidence="2">
    <location>
        <begin position="25"/>
        <end position="129"/>
    </location>
</feature>
<dbReference type="RefSeq" id="WP_344391201.1">
    <property type="nucleotide sequence ID" value="NZ_BAAASJ010000034.1"/>
</dbReference>
<comment type="caution">
    <text evidence="3">The sequence shown here is derived from an EMBL/GenBank/DDBJ whole genome shotgun (WGS) entry which is preliminary data.</text>
</comment>
<evidence type="ECO:0000256" key="1">
    <source>
        <dbReference type="SAM" id="MobiDB-lite"/>
    </source>
</evidence>
<dbReference type="EMBL" id="BAAASJ010000034">
    <property type="protein sequence ID" value="GAA2637886.1"/>
    <property type="molecule type" value="Genomic_DNA"/>
</dbReference>
<feature type="region of interest" description="Disordered" evidence="1">
    <location>
        <begin position="29"/>
        <end position="49"/>
    </location>
</feature>
<name>A0ABP6D7N9_9ACTN</name>
<sequence>MNTFGSLAVAGASLALILSGSATAQAQTPVTQSDVSIQSASPKKPYKSGNKMVAKTTFRGNKKTCVYLEFIRPMWPAPVPVASKCTRASSGTVKASTNCSTGIHRTTVLYTRNDGRKLAEASGNKFISC</sequence>
<evidence type="ECO:0000256" key="2">
    <source>
        <dbReference type="SAM" id="SignalP"/>
    </source>
</evidence>
<accession>A0ABP6D7N9</accession>
<evidence type="ECO:0000313" key="3">
    <source>
        <dbReference type="EMBL" id="GAA2637886.1"/>
    </source>
</evidence>
<reference evidence="4" key="1">
    <citation type="journal article" date="2019" name="Int. J. Syst. Evol. Microbiol.">
        <title>The Global Catalogue of Microorganisms (GCM) 10K type strain sequencing project: providing services to taxonomists for standard genome sequencing and annotation.</title>
        <authorList>
            <consortium name="The Broad Institute Genomics Platform"/>
            <consortium name="The Broad Institute Genome Sequencing Center for Infectious Disease"/>
            <person name="Wu L."/>
            <person name="Ma J."/>
        </authorList>
    </citation>
    <scope>NUCLEOTIDE SEQUENCE [LARGE SCALE GENOMIC DNA]</scope>
    <source>
        <strain evidence="4">JCM 4524</strain>
    </source>
</reference>
<feature type="signal peptide" evidence="2">
    <location>
        <begin position="1"/>
        <end position="24"/>
    </location>
</feature>
<gene>
    <name evidence="3" type="ORF">GCM10010307_35820</name>
</gene>
<protein>
    <submittedName>
        <fullName evidence="3">Uncharacterized protein</fullName>
    </submittedName>
</protein>
<proteinExistence type="predicted"/>
<feature type="compositionally biased region" description="Polar residues" evidence="1">
    <location>
        <begin position="29"/>
        <end position="41"/>
    </location>
</feature>
<keyword evidence="2" id="KW-0732">Signal</keyword>
<organism evidence="3 4">
    <name type="scientific">Streptomyces vastus</name>
    <dbReference type="NCBI Taxonomy" id="285451"/>
    <lineage>
        <taxon>Bacteria</taxon>
        <taxon>Bacillati</taxon>
        <taxon>Actinomycetota</taxon>
        <taxon>Actinomycetes</taxon>
        <taxon>Kitasatosporales</taxon>
        <taxon>Streptomycetaceae</taxon>
        <taxon>Streptomyces</taxon>
    </lineage>
</organism>
<keyword evidence="4" id="KW-1185">Reference proteome</keyword>
<evidence type="ECO:0000313" key="4">
    <source>
        <dbReference type="Proteomes" id="UP001500151"/>
    </source>
</evidence>
<dbReference type="Proteomes" id="UP001500151">
    <property type="component" value="Unassembled WGS sequence"/>
</dbReference>